<feature type="transmembrane region" description="Helical" evidence="1">
    <location>
        <begin position="110"/>
        <end position="133"/>
    </location>
</feature>
<keyword evidence="1" id="KW-1133">Transmembrane helix</keyword>
<dbReference type="Proteomes" id="UP000255326">
    <property type="component" value="Unassembled WGS sequence"/>
</dbReference>
<dbReference type="RefSeq" id="WP_114744430.1">
    <property type="nucleotide sequence ID" value="NZ_QQAY01000002.1"/>
</dbReference>
<evidence type="ECO:0000313" key="2">
    <source>
        <dbReference type="EMBL" id="RDI45583.1"/>
    </source>
</evidence>
<gene>
    <name evidence="2" type="ORF">DFR59_102211</name>
</gene>
<dbReference type="OrthoDB" id="140324at2"/>
<keyword evidence="1" id="KW-0812">Transmembrane</keyword>
<dbReference type="EMBL" id="QQAY01000002">
    <property type="protein sequence ID" value="RDI45583.1"/>
    <property type="molecule type" value="Genomic_DNA"/>
</dbReference>
<keyword evidence="1" id="KW-0472">Membrane</keyword>
<organism evidence="2 3">
    <name type="scientific">Falsibacillus pallidus</name>
    <dbReference type="NCBI Taxonomy" id="493781"/>
    <lineage>
        <taxon>Bacteria</taxon>
        <taxon>Bacillati</taxon>
        <taxon>Bacillota</taxon>
        <taxon>Bacilli</taxon>
        <taxon>Bacillales</taxon>
        <taxon>Bacillaceae</taxon>
        <taxon>Falsibacillus</taxon>
    </lineage>
</organism>
<feature type="transmembrane region" description="Helical" evidence="1">
    <location>
        <begin position="362"/>
        <end position="381"/>
    </location>
</feature>
<evidence type="ECO:0000256" key="1">
    <source>
        <dbReference type="SAM" id="Phobius"/>
    </source>
</evidence>
<feature type="transmembrane region" description="Helical" evidence="1">
    <location>
        <begin position="211"/>
        <end position="231"/>
    </location>
</feature>
<proteinExistence type="predicted"/>
<protein>
    <recommendedName>
        <fullName evidence="4">Peptide zinc metalloprotease protein</fullName>
    </recommendedName>
</protein>
<feature type="transmembrane region" description="Helical" evidence="1">
    <location>
        <begin position="153"/>
        <end position="174"/>
    </location>
</feature>
<sequence>MRKLTLDSILDASHLSVQPEGEEFTIGDPVKNIFIRIPEEGAQVVRCLNGERTIQDVQDKLLNEFGFEVDVLDFADSLLDLDLIAKWDGEILTEEAAHENKMPQKLGMIFFGKPTLMIYGLLAASAIMIGLTSRLSFPLYQDAFVFDSIGKSLLYFFLISWVLTIVHEACHYIAASKEGVPVKFNLSIRWFWVVVEADMNGLWSLPKRNRYIPLLAGMIMDAVILSGAIIISGRISGNEFVFGTCKMIMLIQTYKLLWQFLIFVRTDVYYVIVTRLNAADLTKDALSFLLRPISKKYKENYEHLSSTEKTFAKNYGWMYVIGLVIAIFIYCMYTIPGAVFAFKEAMGQILIYKFNTVGFWDGMIPILIALFEAFLWGIGAYQTYARRRTTHVELQNH</sequence>
<dbReference type="AlphaFoldDB" id="A0A370GUH7"/>
<keyword evidence="3" id="KW-1185">Reference proteome</keyword>
<comment type="caution">
    <text evidence="2">The sequence shown here is derived from an EMBL/GenBank/DDBJ whole genome shotgun (WGS) entry which is preliminary data.</text>
</comment>
<evidence type="ECO:0008006" key="4">
    <source>
        <dbReference type="Google" id="ProtNLM"/>
    </source>
</evidence>
<accession>A0A370GUH7</accession>
<feature type="transmembrane region" description="Helical" evidence="1">
    <location>
        <begin position="317"/>
        <end position="342"/>
    </location>
</feature>
<name>A0A370GUH7_9BACI</name>
<evidence type="ECO:0000313" key="3">
    <source>
        <dbReference type="Proteomes" id="UP000255326"/>
    </source>
</evidence>
<reference evidence="2 3" key="1">
    <citation type="submission" date="2018-07" db="EMBL/GenBank/DDBJ databases">
        <title>Genomic Encyclopedia of Type Strains, Phase IV (KMG-IV): sequencing the most valuable type-strain genomes for metagenomic binning, comparative biology and taxonomic classification.</title>
        <authorList>
            <person name="Goeker M."/>
        </authorList>
    </citation>
    <scope>NUCLEOTIDE SEQUENCE [LARGE SCALE GENOMIC DNA]</scope>
    <source>
        <strain evidence="2 3">DSM 25281</strain>
    </source>
</reference>